<dbReference type="Gene3D" id="1.10.10.10">
    <property type="entry name" value="Winged helix-like DNA-binding domain superfamily/Winged helix DNA-binding domain"/>
    <property type="match status" value="1"/>
</dbReference>
<gene>
    <name evidence="3" type="ORF">NX782_14820</name>
</gene>
<comment type="caution">
    <text evidence="3">The sequence shown here is derived from an EMBL/GenBank/DDBJ whole genome shotgun (WGS) entry which is preliminary data.</text>
</comment>
<reference evidence="3 4" key="1">
    <citation type="submission" date="2022-08" db="EMBL/GenBank/DDBJ databases">
        <title>Reclassification of Massilia species as members of the genera Telluria, Duganella, Pseudoduganella, Mokoshia gen. nov. and Zemynaea gen. nov. using orthogonal and non-orthogonal genome-based approaches.</title>
        <authorList>
            <person name="Bowman J.P."/>
        </authorList>
    </citation>
    <scope>NUCLEOTIDE SEQUENCE [LARGE SCALE GENOMIC DNA]</scope>
    <source>
        <strain evidence="3 4">LMG 28164</strain>
    </source>
</reference>
<name>A0ABT2A8C9_9BURK</name>
<organism evidence="3 4">
    <name type="scientific">Massilia norwichensis</name>
    <dbReference type="NCBI Taxonomy" id="1442366"/>
    <lineage>
        <taxon>Bacteria</taxon>
        <taxon>Pseudomonadati</taxon>
        <taxon>Pseudomonadota</taxon>
        <taxon>Betaproteobacteria</taxon>
        <taxon>Burkholderiales</taxon>
        <taxon>Oxalobacteraceae</taxon>
        <taxon>Telluria group</taxon>
        <taxon>Massilia</taxon>
    </lineage>
</organism>
<dbReference type="PROSITE" id="PS52050">
    <property type="entry name" value="WYL"/>
    <property type="match status" value="1"/>
</dbReference>
<dbReference type="PANTHER" id="PTHR34580">
    <property type="match status" value="1"/>
</dbReference>
<feature type="domain" description="WYL" evidence="2">
    <location>
        <begin position="138"/>
        <end position="203"/>
    </location>
</feature>
<evidence type="ECO:0000313" key="3">
    <source>
        <dbReference type="EMBL" id="MCS0590465.1"/>
    </source>
</evidence>
<keyword evidence="4" id="KW-1185">Reference proteome</keyword>
<dbReference type="SUPFAM" id="SSF46785">
    <property type="entry name" value="Winged helix' DNA-binding domain"/>
    <property type="match status" value="1"/>
</dbReference>
<evidence type="ECO:0000313" key="4">
    <source>
        <dbReference type="Proteomes" id="UP001205560"/>
    </source>
</evidence>
<evidence type="ECO:0000259" key="1">
    <source>
        <dbReference type="Pfam" id="PF08279"/>
    </source>
</evidence>
<dbReference type="EMBL" id="JANUGX010000017">
    <property type="protein sequence ID" value="MCS0590465.1"/>
    <property type="molecule type" value="Genomic_DNA"/>
</dbReference>
<accession>A0ABT2A8C9</accession>
<dbReference type="Pfam" id="PF08279">
    <property type="entry name" value="HTH_11"/>
    <property type="match status" value="1"/>
</dbReference>
<feature type="domain" description="Helix-turn-helix type 11" evidence="1">
    <location>
        <begin position="6"/>
        <end position="59"/>
    </location>
</feature>
<sequence length="230" mass="26068">MTRTGRLFQLMDALRGKRRPVTAFQLAEQLGVSERTIYRDIQTLAQLGAPVDGSAGVGYVLRSGFFLPPLMFDADELEALVLGARWVRHQGDAALSEAAARALAKIATATPRDLRDHMAETSLWVPAGPQSTAPDPFVQPAREAIRRQCKLRIAYRDEKDAASERVVWPFALAYFQERRVMAAWCELRDAIRHFRIDRIVQAELGKERYPTPRHALLKTWRAMYDIPDHS</sequence>
<dbReference type="InterPro" id="IPR026881">
    <property type="entry name" value="WYL_dom"/>
</dbReference>
<proteinExistence type="predicted"/>
<dbReference type="InterPro" id="IPR036388">
    <property type="entry name" value="WH-like_DNA-bd_sf"/>
</dbReference>
<protein>
    <submittedName>
        <fullName evidence="3">YafY family transcriptional regulator</fullName>
    </submittedName>
</protein>
<dbReference type="InterPro" id="IPR051534">
    <property type="entry name" value="CBASS_pafABC_assoc_protein"/>
</dbReference>
<dbReference type="Proteomes" id="UP001205560">
    <property type="component" value="Unassembled WGS sequence"/>
</dbReference>
<dbReference type="InterPro" id="IPR013196">
    <property type="entry name" value="HTH_11"/>
</dbReference>
<dbReference type="PANTHER" id="PTHR34580:SF3">
    <property type="entry name" value="PROTEIN PAFB"/>
    <property type="match status" value="1"/>
</dbReference>
<dbReference type="RefSeq" id="WP_258846246.1">
    <property type="nucleotide sequence ID" value="NZ_JANUGX010000017.1"/>
</dbReference>
<dbReference type="InterPro" id="IPR036390">
    <property type="entry name" value="WH_DNA-bd_sf"/>
</dbReference>
<dbReference type="Pfam" id="PF13280">
    <property type="entry name" value="WYL"/>
    <property type="match status" value="1"/>
</dbReference>
<evidence type="ECO:0000259" key="2">
    <source>
        <dbReference type="Pfam" id="PF13280"/>
    </source>
</evidence>